<accession>A0A1A2TRD9</accession>
<proteinExistence type="predicted"/>
<sequence>MDPPYGPGTAGFGLVSAGVVAWLVLLASAAIWIARRGRPLRELWERVSNAAVIGAVLTWVRARIGPAGRALARRLPPSEAAGVALLFGLVMVVALAVGFTEVLDDVLEGDGIAGFDQPMTRWLATHRDLWLTTTMRAVTVAGGPLFLAALALPVSAVAGCRSRSWRPVVIALIGGAGVAPVLFTAKVLVGRQRPPLPVSLVDADGYSFPSGHATGTAAIMVISAWVLTRWLIPWWTGRVVVWAMTAAAASVIGFSRVYLGVHYVSDVLSGWMLGMAWAGTVMLVGSWWDNTRRARDRAVVRRPGAP</sequence>
<dbReference type="AlphaFoldDB" id="A0A1A2TRD9"/>
<dbReference type="CDD" id="cd03392">
    <property type="entry name" value="PAP2_like_2"/>
    <property type="match status" value="1"/>
</dbReference>
<feature type="transmembrane region" description="Helical" evidence="1">
    <location>
        <begin position="271"/>
        <end position="288"/>
    </location>
</feature>
<dbReference type="InterPro" id="IPR036938">
    <property type="entry name" value="PAP2/HPO_sf"/>
</dbReference>
<feature type="transmembrane region" description="Helical" evidence="1">
    <location>
        <begin position="239"/>
        <end position="259"/>
    </location>
</feature>
<reference evidence="3" key="1">
    <citation type="submission" date="2016-06" db="EMBL/GenBank/DDBJ databases">
        <authorList>
            <person name="Kjaerup R.B."/>
            <person name="Dalgaard T.S."/>
            <person name="Juul-Madsen H.R."/>
        </authorList>
    </citation>
    <scope>NUCLEOTIDE SEQUENCE [LARGE SCALE GENOMIC DNA]</scope>
    <source>
        <strain evidence="3">E152</strain>
    </source>
</reference>
<dbReference type="RefSeq" id="WP_067908105.1">
    <property type="nucleotide sequence ID" value="NZ_LZJP01000092.1"/>
</dbReference>
<keyword evidence="1" id="KW-0812">Transmembrane</keyword>
<feature type="transmembrane region" description="Helical" evidence="1">
    <location>
        <begin position="168"/>
        <end position="189"/>
    </location>
</feature>
<dbReference type="EMBL" id="LZJU01000045">
    <property type="protein sequence ID" value="OBH78965.1"/>
    <property type="molecule type" value="Genomic_DNA"/>
</dbReference>
<evidence type="ECO:0000313" key="3">
    <source>
        <dbReference type="EMBL" id="OBH78965.1"/>
    </source>
</evidence>
<feature type="transmembrane region" description="Helical" evidence="1">
    <location>
        <begin position="12"/>
        <end position="34"/>
    </location>
</feature>
<feature type="transmembrane region" description="Helical" evidence="1">
    <location>
        <begin position="209"/>
        <end position="227"/>
    </location>
</feature>
<dbReference type="Pfam" id="PF01569">
    <property type="entry name" value="PAP2"/>
    <property type="match status" value="1"/>
</dbReference>
<feature type="domain" description="Phosphatidic acid phosphatase type 2/haloperoxidase" evidence="2">
    <location>
        <begin position="168"/>
        <end position="282"/>
    </location>
</feature>
<keyword evidence="1" id="KW-1133">Transmembrane helix</keyword>
<dbReference type="Gene3D" id="1.20.144.10">
    <property type="entry name" value="Phosphatidic acid phosphatase type 2/haloperoxidase"/>
    <property type="match status" value="1"/>
</dbReference>
<dbReference type="PANTHER" id="PTHR14969">
    <property type="entry name" value="SPHINGOSINE-1-PHOSPHATE PHOSPHOHYDROLASE"/>
    <property type="match status" value="1"/>
</dbReference>
<dbReference type="PANTHER" id="PTHR14969:SF13">
    <property type="entry name" value="AT30094P"/>
    <property type="match status" value="1"/>
</dbReference>
<dbReference type="Proteomes" id="UP000092389">
    <property type="component" value="Unassembled WGS sequence"/>
</dbReference>
<feature type="transmembrane region" description="Helical" evidence="1">
    <location>
        <begin position="80"/>
        <end position="99"/>
    </location>
</feature>
<dbReference type="SUPFAM" id="SSF48317">
    <property type="entry name" value="Acid phosphatase/Vanadium-dependent haloperoxidase"/>
    <property type="match status" value="1"/>
</dbReference>
<comment type="caution">
    <text evidence="3">The sequence shown here is derived from an EMBL/GenBank/DDBJ whole genome shotgun (WGS) entry which is preliminary data.</text>
</comment>
<keyword evidence="1" id="KW-0472">Membrane</keyword>
<organism evidence="3">
    <name type="scientific">Mycobacterium mantenii</name>
    <dbReference type="NCBI Taxonomy" id="560555"/>
    <lineage>
        <taxon>Bacteria</taxon>
        <taxon>Bacillati</taxon>
        <taxon>Actinomycetota</taxon>
        <taxon>Actinomycetes</taxon>
        <taxon>Mycobacteriales</taxon>
        <taxon>Mycobacteriaceae</taxon>
        <taxon>Mycobacterium</taxon>
        <taxon>Mycobacterium avium complex (MAC)</taxon>
    </lineage>
</organism>
<name>A0A1A2TRD9_MYCNT</name>
<evidence type="ECO:0000256" key="1">
    <source>
        <dbReference type="SAM" id="Phobius"/>
    </source>
</evidence>
<dbReference type="OrthoDB" id="5289372at2"/>
<dbReference type="SMART" id="SM00014">
    <property type="entry name" value="acidPPc"/>
    <property type="match status" value="1"/>
</dbReference>
<gene>
    <name evidence="3" type="ORF">A5683_16435</name>
</gene>
<dbReference type="InterPro" id="IPR000326">
    <property type="entry name" value="PAP2/HPO"/>
</dbReference>
<feature type="transmembrane region" description="Helical" evidence="1">
    <location>
        <begin position="137"/>
        <end position="156"/>
    </location>
</feature>
<protein>
    <submittedName>
        <fullName evidence="3">Phosphatidic acid phosphatase</fullName>
    </submittedName>
</protein>
<evidence type="ECO:0000259" key="2">
    <source>
        <dbReference type="SMART" id="SM00014"/>
    </source>
</evidence>